<evidence type="ECO:0000313" key="3">
    <source>
        <dbReference type="EMBL" id="PIL43274.1"/>
    </source>
</evidence>
<evidence type="ECO:0000259" key="2">
    <source>
        <dbReference type="Pfam" id="PF13649"/>
    </source>
</evidence>
<keyword evidence="4" id="KW-1185">Reference proteome</keyword>
<dbReference type="EMBL" id="PDOC01000015">
    <property type="protein sequence ID" value="PIL43274.1"/>
    <property type="molecule type" value="Genomic_DNA"/>
</dbReference>
<keyword evidence="1 3" id="KW-0808">Transferase</keyword>
<dbReference type="InterPro" id="IPR041698">
    <property type="entry name" value="Methyltransf_25"/>
</dbReference>
<protein>
    <submittedName>
        <fullName evidence="3">SAM-dependent methyltransferase</fullName>
    </submittedName>
</protein>
<proteinExistence type="predicted"/>
<accession>A0A2G8TBA6</accession>
<reference evidence="3 4" key="1">
    <citation type="submission" date="2017-10" db="EMBL/GenBank/DDBJ databases">
        <title>Massilia psychrophilum sp. nov., a novel purple-pigmented bacterium isolated from Tianshan glacier, Xinjiang Municipality, China.</title>
        <authorList>
            <person name="Wang H."/>
        </authorList>
    </citation>
    <scope>NUCLEOTIDE SEQUENCE [LARGE SCALE GENOMIC DNA]</scope>
    <source>
        <strain evidence="3 4">JCM 30074</strain>
    </source>
</reference>
<dbReference type="PANTHER" id="PTHR43861">
    <property type="entry name" value="TRANS-ACONITATE 2-METHYLTRANSFERASE-RELATED"/>
    <property type="match status" value="1"/>
</dbReference>
<dbReference type="InterPro" id="IPR029063">
    <property type="entry name" value="SAM-dependent_MTases_sf"/>
</dbReference>
<dbReference type="SUPFAM" id="SSF53335">
    <property type="entry name" value="S-adenosyl-L-methionine-dependent methyltransferases"/>
    <property type="match status" value="1"/>
</dbReference>
<dbReference type="OrthoDB" id="108476at2"/>
<dbReference type="GO" id="GO:0008168">
    <property type="term" value="F:methyltransferase activity"/>
    <property type="evidence" value="ECO:0007669"/>
    <property type="project" value="UniProtKB-KW"/>
</dbReference>
<sequence>MEASKHQVEQERIRSVYQRWTAGAAKTQYAWHRPEILQQLAARSRTLAPLLAGALGTDLSSARILDVGCGTGAFLRQLIAWGADPAKLTGTEFLQDRLDHARRHTAAGVEWHLGGLDCAAPGSLDLATAETVFSSILDPQLRRGLAADMWRAVKPGGWCMVFDFRYNNPRNPNVRKVTHHELRDYWPAQQTHYRTLLLAPPIARRLAGAPYLATELLAAMLPPLRSHFLLMARKPG</sequence>
<dbReference type="CDD" id="cd02440">
    <property type="entry name" value="AdoMet_MTases"/>
    <property type="match status" value="1"/>
</dbReference>
<dbReference type="RefSeq" id="WP_099791402.1">
    <property type="nucleotide sequence ID" value="NZ_JBHLYV010000018.1"/>
</dbReference>
<dbReference type="Gene3D" id="3.40.50.150">
    <property type="entry name" value="Vaccinia Virus protein VP39"/>
    <property type="match status" value="1"/>
</dbReference>
<gene>
    <name evidence="3" type="ORF">CR105_19875</name>
</gene>
<name>A0A2G8TBA6_9BURK</name>
<organism evidence="3 4">
    <name type="scientific">Massilia eurypsychrophila</name>
    <dbReference type="NCBI Taxonomy" id="1485217"/>
    <lineage>
        <taxon>Bacteria</taxon>
        <taxon>Pseudomonadati</taxon>
        <taxon>Pseudomonadota</taxon>
        <taxon>Betaproteobacteria</taxon>
        <taxon>Burkholderiales</taxon>
        <taxon>Oxalobacteraceae</taxon>
        <taxon>Telluria group</taxon>
        <taxon>Massilia</taxon>
    </lineage>
</organism>
<dbReference type="GO" id="GO:0032259">
    <property type="term" value="P:methylation"/>
    <property type="evidence" value="ECO:0007669"/>
    <property type="project" value="UniProtKB-KW"/>
</dbReference>
<dbReference type="Proteomes" id="UP000230390">
    <property type="component" value="Unassembled WGS sequence"/>
</dbReference>
<dbReference type="Pfam" id="PF13649">
    <property type="entry name" value="Methyltransf_25"/>
    <property type="match status" value="1"/>
</dbReference>
<dbReference type="AlphaFoldDB" id="A0A2G8TBA6"/>
<evidence type="ECO:0000313" key="4">
    <source>
        <dbReference type="Proteomes" id="UP000230390"/>
    </source>
</evidence>
<comment type="caution">
    <text evidence="3">The sequence shown here is derived from an EMBL/GenBank/DDBJ whole genome shotgun (WGS) entry which is preliminary data.</text>
</comment>
<evidence type="ECO:0000256" key="1">
    <source>
        <dbReference type="ARBA" id="ARBA00022679"/>
    </source>
</evidence>
<feature type="domain" description="Methyltransferase" evidence="2">
    <location>
        <begin position="64"/>
        <end position="157"/>
    </location>
</feature>
<keyword evidence="3" id="KW-0489">Methyltransferase</keyword>